<organism evidence="1 2">
    <name type="scientific">Synaphobranchus kaupii</name>
    <name type="common">Kaup's arrowtooth eel</name>
    <dbReference type="NCBI Taxonomy" id="118154"/>
    <lineage>
        <taxon>Eukaryota</taxon>
        <taxon>Metazoa</taxon>
        <taxon>Chordata</taxon>
        <taxon>Craniata</taxon>
        <taxon>Vertebrata</taxon>
        <taxon>Euteleostomi</taxon>
        <taxon>Actinopterygii</taxon>
        <taxon>Neopterygii</taxon>
        <taxon>Teleostei</taxon>
        <taxon>Anguilliformes</taxon>
        <taxon>Synaphobranchidae</taxon>
        <taxon>Synaphobranchus</taxon>
    </lineage>
</organism>
<sequence length="79" mass="9028">MITKVHKGDLSGGQQQMVAEQMQQWDRFLHFIPTDKLRQTLWSRGDAAARPSQPGCDPFTTAYRLLSPTRVYPQTPSPR</sequence>
<keyword evidence="2" id="KW-1185">Reference proteome</keyword>
<evidence type="ECO:0000313" key="1">
    <source>
        <dbReference type="EMBL" id="KAJ8341197.1"/>
    </source>
</evidence>
<dbReference type="EMBL" id="JAINUF010000015">
    <property type="protein sequence ID" value="KAJ8341197.1"/>
    <property type="molecule type" value="Genomic_DNA"/>
</dbReference>
<gene>
    <name evidence="1" type="ORF">SKAU_G00334880</name>
</gene>
<protein>
    <submittedName>
        <fullName evidence="1">Uncharacterized protein</fullName>
    </submittedName>
</protein>
<proteinExistence type="predicted"/>
<name>A0A9Q1EM06_SYNKA</name>
<evidence type="ECO:0000313" key="2">
    <source>
        <dbReference type="Proteomes" id="UP001152622"/>
    </source>
</evidence>
<reference evidence="1" key="1">
    <citation type="journal article" date="2023" name="Science">
        <title>Genome structures resolve the early diversification of teleost fishes.</title>
        <authorList>
            <person name="Parey E."/>
            <person name="Louis A."/>
            <person name="Montfort J."/>
            <person name="Bouchez O."/>
            <person name="Roques C."/>
            <person name="Iampietro C."/>
            <person name="Lluch J."/>
            <person name="Castinel A."/>
            <person name="Donnadieu C."/>
            <person name="Desvignes T."/>
            <person name="Floi Bucao C."/>
            <person name="Jouanno E."/>
            <person name="Wen M."/>
            <person name="Mejri S."/>
            <person name="Dirks R."/>
            <person name="Jansen H."/>
            <person name="Henkel C."/>
            <person name="Chen W.J."/>
            <person name="Zahm M."/>
            <person name="Cabau C."/>
            <person name="Klopp C."/>
            <person name="Thompson A.W."/>
            <person name="Robinson-Rechavi M."/>
            <person name="Braasch I."/>
            <person name="Lecointre G."/>
            <person name="Bobe J."/>
            <person name="Postlethwait J.H."/>
            <person name="Berthelot C."/>
            <person name="Roest Crollius H."/>
            <person name="Guiguen Y."/>
        </authorList>
    </citation>
    <scope>NUCLEOTIDE SEQUENCE</scope>
    <source>
        <strain evidence="1">WJC10195</strain>
    </source>
</reference>
<comment type="caution">
    <text evidence="1">The sequence shown here is derived from an EMBL/GenBank/DDBJ whole genome shotgun (WGS) entry which is preliminary data.</text>
</comment>
<dbReference type="AlphaFoldDB" id="A0A9Q1EM06"/>
<accession>A0A9Q1EM06</accession>
<dbReference type="Proteomes" id="UP001152622">
    <property type="component" value="Chromosome 15"/>
</dbReference>